<evidence type="ECO:0000313" key="10">
    <source>
        <dbReference type="Proteomes" id="UP000254737"/>
    </source>
</evidence>
<proteinExistence type="inferred from homology"/>
<name>A0A376G5Z5_9FLAO</name>
<evidence type="ECO:0000313" key="7">
    <source>
        <dbReference type="EMBL" id="MDM1551302.1"/>
    </source>
</evidence>
<dbReference type="GO" id="GO:0005524">
    <property type="term" value="F:ATP binding"/>
    <property type="evidence" value="ECO:0007669"/>
    <property type="project" value="UniProtKB-KW"/>
</dbReference>
<keyword evidence="9" id="KW-0378">Hydrolase</keyword>
<dbReference type="GO" id="GO:0016887">
    <property type="term" value="F:ATP hydrolysis activity"/>
    <property type="evidence" value="ECO:0007669"/>
    <property type="project" value="InterPro"/>
</dbReference>
<dbReference type="STRING" id="343874.GCA_000805695_00178"/>
<dbReference type="SMART" id="SM00382">
    <property type="entry name" value="AAA"/>
    <property type="match status" value="1"/>
</dbReference>
<dbReference type="Pfam" id="PF13732">
    <property type="entry name" value="DrrA1-3_C"/>
    <property type="match status" value="1"/>
</dbReference>
<dbReference type="EMBL" id="JACALR010000003">
    <property type="protein sequence ID" value="MDM1551302.1"/>
    <property type="molecule type" value="Genomic_DNA"/>
</dbReference>
<dbReference type="Proteomes" id="UP001173578">
    <property type="component" value="Unassembled WGS sequence"/>
</dbReference>
<dbReference type="InterPro" id="IPR027417">
    <property type="entry name" value="P-loop_NTPase"/>
</dbReference>
<evidence type="ECO:0000256" key="5">
    <source>
        <dbReference type="ARBA" id="ARBA00022840"/>
    </source>
</evidence>
<evidence type="ECO:0000259" key="6">
    <source>
        <dbReference type="PROSITE" id="PS50893"/>
    </source>
</evidence>
<dbReference type="PROSITE" id="PS50893">
    <property type="entry name" value="ABC_TRANSPORTER_2"/>
    <property type="match status" value="1"/>
</dbReference>
<keyword evidence="4" id="KW-0547">Nucleotide-binding</keyword>
<dbReference type="EMBL" id="RHPO01000008">
    <property type="protein sequence ID" value="RRT92528.1"/>
    <property type="molecule type" value="Genomic_DNA"/>
</dbReference>
<dbReference type="OrthoDB" id="9801987at2"/>
<accession>A0A376G5Z5</accession>
<dbReference type="PANTHER" id="PTHR42711:SF5">
    <property type="entry name" value="ABC TRANSPORTER ATP-BINDING PROTEIN NATA"/>
    <property type="match status" value="1"/>
</dbReference>
<evidence type="ECO:0000313" key="11">
    <source>
        <dbReference type="Proteomes" id="UP000267844"/>
    </source>
</evidence>
<dbReference type="InterPro" id="IPR003439">
    <property type="entry name" value="ABC_transporter-like_ATP-bd"/>
</dbReference>
<evidence type="ECO:0000256" key="3">
    <source>
        <dbReference type="ARBA" id="ARBA00022458"/>
    </source>
</evidence>
<dbReference type="PANTHER" id="PTHR42711">
    <property type="entry name" value="ABC TRANSPORTER ATP-BINDING PROTEIN"/>
    <property type="match status" value="1"/>
</dbReference>
<keyword evidence="3" id="KW-0536">Nodulation</keyword>
<dbReference type="EC" id="3.6.3.-" evidence="9"/>
<evidence type="ECO:0000256" key="4">
    <source>
        <dbReference type="ARBA" id="ARBA00022741"/>
    </source>
</evidence>
<dbReference type="RefSeq" id="WP_038330560.1">
    <property type="nucleotide sequence ID" value="NZ_JAAGKM010000004.1"/>
</dbReference>
<dbReference type="SUPFAM" id="SSF52540">
    <property type="entry name" value="P-loop containing nucleoside triphosphate hydrolases"/>
    <property type="match status" value="1"/>
</dbReference>
<organism evidence="9 10">
    <name type="scientific">Empedobacter falsenii</name>
    <dbReference type="NCBI Taxonomy" id="343874"/>
    <lineage>
        <taxon>Bacteria</taxon>
        <taxon>Pseudomonadati</taxon>
        <taxon>Bacteroidota</taxon>
        <taxon>Flavobacteriia</taxon>
        <taxon>Flavobacteriales</taxon>
        <taxon>Weeksellaceae</taxon>
        <taxon>Empedobacter</taxon>
    </lineage>
</organism>
<evidence type="ECO:0000313" key="9">
    <source>
        <dbReference type="EMBL" id="STD56099.1"/>
    </source>
</evidence>
<gene>
    <name evidence="9" type="primary">drrA</name>
    <name evidence="8" type="ORF">EGI89_05820</name>
    <name evidence="7" type="ORF">HX095_08745</name>
    <name evidence="9" type="ORF">NCTC13456_02079</name>
</gene>
<dbReference type="Proteomes" id="UP000254737">
    <property type="component" value="Unassembled WGS sequence"/>
</dbReference>
<dbReference type="Proteomes" id="UP000267844">
    <property type="component" value="Unassembled WGS sequence"/>
</dbReference>
<reference evidence="7" key="4">
    <citation type="journal article" date="2022" name="Sci. Total Environ.">
        <title>Prevalence, transmission, and molecular epidemiology of tet(X)-positive bacteria among humans, animals, and environmental niches in China: An epidemiological, and genomic-based study.</title>
        <authorList>
            <person name="Dong N."/>
            <person name="Zeng Y."/>
            <person name="Cai C."/>
            <person name="Sun C."/>
            <person name="Lu J."/>
            <person name="Liu C."/>
            <person name="Zhou H."/>
            <person name="Sun Q."/>
            <person name="Shu L."/>
            <person name="Wang H."/>
            <person name="Wang Y."/>
            <person name="Wang S."/>
            <person name="Wu C."/>
            <person name="Chan E.W."/>
            <person name="Chen G."/>
            <person name="Shen Z."/>
            <person name="Chen S."/>
            <person name="Zhang R."/>
        </authorList>
    </citation>
    <scope>NUCLEOTIDE SEQUENCE</scope>
    <source>
        <strain evidence="7">210</strain>
    </source>
</reference>
<evidence type="ECO:0000256" key="1">
    <source>
        <dbReference type="ARBA" id="ARBA00005417"/>
    </source>
</evidence>
<dbReference type="AlphaFoldDB" id="A0A376G5Z5"/>
<feature type="domain" description="ABC transporter" evidence="6">
    <location>
        <begin position="5"/>
        <end position="232"/>
    </location>
</feature>
<reference evidence="8 11" key="2">
    <citation type="submission" date="2018-10" db="EMBL/GenBank/DDBJ databases">
        <title>Transmission dynamics of multidrug resistant bacteria on intensive care unit surfaces.</title>
        <authorList>
            <person name="D'Souza A.W."/>
            <person name="Potter R.F."/>
            <person name="Wallace M."/>
            <person name="Shupe A."/>
            <person name="Patel S."/>
            <person name="Sun S."/>
            <person name="Gul D."/>
            <person name="Kwon J.H."/>
            <person name="Andleeb S."/>
            <person name="Burnham C.-A.D."/>
            <person name="Dantas G."/>
        </authorList>
    </citation>
    <scope>NUCLEOTIDE SEQUENCE [LARGE SCALE GENOMIC DNA]</scope>
    <source>
        <strain evidence="8 11">WF_348</strain>
    </source>
</reference>
<dbReference type="EMBL" id="UFXS01000001">
    <property type="protein sequence ID" value="STD56099.1"/>
    <property type="molecule type" value="Genomic_DNA"/>
</dbReference>
<dbReference type="InterPro" id="IPR050763">
    <property type="entry name" value="ABC_transporter_ATP-binding"/>
</dbReference>
<dbReference type="InterPro" id="IPR025302">
    <property type="entry name" value="DrrA1/2-like_C"/>
</dbReference>
<evidence type="ECO:0000256" key="2">
    <source>
        <dbReference type="ARBA" id="ARBA00022448"/>
    </source>
</evidence>
<reference evidence="7" key="3">
    <citation type="submission" date="2020-06" db="EMBL/GenBank/DDBJ databases">
        <authorList>
            <person name="Dong N."/>
        </authorList>
    </citation>
    <scope>NUCLEOTIDE SEQUENCE</scope>
    <source>
        <strain evidence="7">210</strain>
    </source>
</reference>
<dbReference type="InterPro" id="IPR003593">
    <property type="entry name" value="AAA+_ATPase"/>
</dbReference>
<reference evidence="9 10" key="1">
    <citation type="submission" date="2018-06" db="EMBL/GenBank/DDBJ databases">
        <authorList>
            <consortium name="Pathogen Informatics"/>
            <person name="Doyle S."/>
        </authorList>
    </citation>
    <scope>NUCLEOTIDE SEQUENCE [LARGE SCALE GENOMIC DNA]</scope>
    <source>
        <strain evidence="9 10">NCTC13456</strain>
    </source>
</reference>
<protein>
    <submittedName>
        <fullName evidence="7">ABC transporter ATP-binding protein</fullName>
    </submittedName>
    <submittedName>
        <fullName evidence="8">ATP-binding cassette domain-containing protein</fullName>
    </submittedName>
    <submittedName>
        <fullName evidence="9">Daunorubicin/doxorubicin resistance ATP-binding protein DrrA</fullName>
        <ecNumber evidence="9">3.6.3.-</ecNumber>
    </submittedName>
</protein>
<comment type="similarity">
    <text evidence="1">Belongs to the ABC transporter superfamily.</text>
</comment>
<dbReference type="Gene3D" id="3.40.50.300">
    <property type="entry name" value="P-loop containing nucleotide triphosphate hydrolases"/>
    <property type="match status" value="1"/>
</dbReference>
<dbReference type="Pfam" id="PF00005">
    <property type="entry name" value="ABC_tran"/>
    <property type="match status" value="1"/>
</dbReference>
<evidence type="ECO:0000313" key="8">
    <source>
        <dbReference type="EMBL" id="RRT92528.1"/>
    </source>
</evidence>
<keyword evidence="5 9" id="KW-0067">ATP-binding</keyword>
<keyword evidence="2" id="KW-0813">Transport</keyword>
<sequence length="310" mass="35067">MEFLLQAQGLTRKYKDKVALNNFSINIPQGSIYGLLGPNGAGKTTFIRIVNQITAPDSGTILLNGEPLTKKSIGQVGYMPEERGLYKNMKVGEQALYFAKLKGLSSAEAKKRTEYWFEKLDMMSWWNKKLSELSKGMGQKVQFVITVIHNPSLLIFDEPFSGFDPVNAQIIANEILELRDKGTTIIFSTHRMESVEEMCDHVALINQSNKVLDGTIEEVRNQFKTGKFSIQLNEIPADSLQNLANEFEISDVRNINQRTEFNLLYNKETPTNVILDKLMQVGQVHQFKEIIPSMNDVFLEAVKQSSIPNL</sequence>